<dbReference type="EMBL" id="JWSZ01000017">
    <property type="protein sequence ID" value="KIC56495.1"/>
    <property type="molecule type" value="Genomic_DNA"/>
</dbReference>
<dbReference type="GO" id="GO:0140359">
    <property type="term" value="F:ABC-type transporter activity"/>
    <property type="evidence" value="ECO:0007669"/>
    <property type="project" value="InterPro"/>
</dbReference>
<sequence>MSHLALATVHAAYNLRETARVPIAVIGTLVFPTLAFCLFVLPQDVVTGTPAIATAAICSMVVFAFMSASLFSVGLDLADQRSKPWWPYLRTLPGSPAARISGPLGATLVLSLAALVPLLIVGAAFTSASASLPALLAAIGLVVVTAIPSTLLGIVIGTTSGPKAAIAVTQVAMFLLAFGGGLFLPPEMFPGWLDSASSMLWVRQAREIVVAAALGQQIPLWAVLGIATWTLVLGAAAVWLFRRDEGRRYR</sequence>
<dbReference type="InterPro" id="IPR000412">
    <property type="entry name" value="ABC_2_transport"/>
</dbReference>
<reference evidence="2 3" key="1">
    <citation type="submission" date="2014-12" db="EMBL/GenBank/DDBJ databases">
        <title>Genome sequencing of Microbacterium hominis TPW29.</title>
        <authorList>
            <person name="Tan P.W."/>
            <person name="Chan K.-G."/>
        </authorList>
    </citation>
    <scope>NUCLEOTIDE SEQUENCE [LARGE SCALE GENOMIC DNA]</scope>
    <source>
        <strain evidence="2 3">TPW29</strain>
    </source>
</reference>
<feature type="transmembrane region" description="Helical" evidence="1">
    <location>
        <begin position="108"/>
        <end position="128"/>
    </location>
</feature>
<dbReference type="PIRSF" id="PIRSF006648">
    <property type="entry name" value="DrrB"/>
    <property type="match status" value="1"/>
</dbReference>
<feature type="transmembrane region" description="Helical" evidence="1">
    <location>
        <begin position="21"/>
        <end position="41"/>
    </location>
</feature>
<evidence type="ECO:0000313" key="2">
    <source>
        <dbReference type="EMBL" id="KIC56495.1"/>
    </source>
</evidence>
<protein>
    <recommendedName>
        <fullName evidence="4">ABC transporter</fullName>
    </recommendedName>
</protein>
<proteinExistence type="predicted"/>
<dbReference type="RefSeq" id="WP_039416637.1">
    <property type="nucleotide sequence ID" value="NZ_JWSZ01000017.1"/>
</dbReference>
<accession>A0A0B4CWM7</accession>
<comment type="caution">
    <text evidence="2">The sequence shown here is derived from an EMBL/GenBank/DDBJ whole genome shotgun (WGS) entry which is preliminary data.</text>
</comment>
<feature type="transmembrane region" description="Helical" evidence="1">
    <location>
        <begin position="218"/>
        <end position="241"/>
    </location>
</feature>
<dbReference type="InterPro" id="IPR051784">
    <property type="entry name" value="Nod_factor_ABC_transporter"/>
</dbReference>
<dbReference type="PANTHER" id="PTHR43229">
    <property type="entry name" value="NODULATION PROTEIN J"/>
    <property type="match status" value="1"/>
</dbReference>
<feature type="transmembrane region" description="Helical" evidence="1">
    <location>
        <begin position="164"/>
        <end position="184"/>
    </location>
</feature>
<name>A0A0B4CWM7_9MICO</name>
<keyword evidence="1" id="KW-1133">Transmembrane helix</keyword>
<dbReference type="Proteomes" id="UP000031202">
    <property type="component" value="Unassembled WGS sequence"/>
</dbReference>
<dbReference type="GO" id="GO:0043190">
    <property type="term" value="C:ATP-binding cassette (ABC) transporter complex"/>
    <property type="evidence" value="ECO:0007669"/>
    <property type="project" value="InterPro"/>
</dbReference>
<evidence type="ECO:0008006" key="4">
    <source>
        <dbReference type="Google" id="ProtNLM"/>
    </source>
</evidence>
<dbReference type="PANTHER" id="PTHR43229:SF2">
    <property type="entry name" value="NODULATION PROTEIN J"/>
    <property type="match status" value="1"/>
</dbReference>
<evidence type="ECO:0000256" key="1">
    <source>
        <dbReference type="SAM" id="Phobius"/>
    </source>
</evidence>
<feature type="transmembrane region" description="Helical" evidence="1">
    <location>
        <begin position="134"/>
        <end position="157"/>
    </location>
</feature>
<feature type="transmembrane region" description="Helical" evidence="1">
    <location>
        <begin position="53"/>
        <end position="75"/>
    </location>
</feature>
<dbReference type="AlphaFoldDB" id="A0A0B4CWM7"/>
<gene>
    <name evidence="2" type="ORF">RM52_12755</name>
</gene>
<keyword evidence="1" id="KW-0812">Transmembrane</keyword>
<organism evidence="2 3">
    <name type="scientific">Microbacterium hominis</name>
    <dbReference type="NCBI Taxonomy" id="162426"/>
    <lineage>
        <taxon>Bacteria</taxon>
        <taxon>Bacillati</taxon>
        <taxon>Actinomycetota</taxon>
        <taxon>Actinomycetes</taxon>
        <taxon>Micrococcales</taxon>
        <taxon>Microbacteriaceae</taxon>
        <taxon>Microbacterium</taxon>
    </lineage>
</organism>
<keyword evidence="1" id="KW-0472">Membrane</keyword>
<evidence type="ECO:0000313" key="3">
    <source>
        <dbReference type="Proteomes" id="UP000031202"/>
    </source>
</evidence>